<keyword evidence="13" id="KW-0539">Nucleus</keyword>
<dbReference type="Pfam" id="PF01535">
    <property type="entry name" value="PPR"/>
    <property type="match status" value="2"/>
</dbReference>
<proteinExistence type="inferred from homology"/>
<name>A0A6A1UZ82_9ROSI</name>
<dbReference type="InterPro" id="IPR012334">
    <property type="entry name" value="Pectin_lyas_fold"/>
</dbReference>
<evidence type="ECO:0000256" key="4">
    <source>
        <dbReference type="ARBA" id="ARBA00006643"/>
    </source>
</evidence>
<keyword evidence="20" id="KW-1185">Reference proteome</keyword>
<dbReference type="Pfam" id="PF00010">
    <property type="entry name" value="HLH"/>
    <property type="match status" value="1"/>
</dbReference>
<dbReference type="PROSITE" id="PS50888">
    <property type="entry name" value="BHLH"/>
    <property type="match status" value="1"/>
</dbReference>
<keyword evidence="6" id="KW-0964">Secreted</keyword>
<dbReference type="InterPro" id="IPR046960">
    <property type="entry name" value="PPR_At4g14850-like_plant"/>
</dbReference>
<dbReference type="InterPro" id="IPR000743">
    <property type="entry name" value="Glyco_hydro_28"/>
</dbReference>
<sequence>MEPNPGTMSGSIPIRPEPEETGLEALQFREEIQRIVNLTLENASSFTALLELPATQAVELLHLSQSEEGAQAPPSGDIFQGIGDDHKPYLPSFDGNLTFPSNRALIERAAKFSVFAAGENSPETSSVPSNSSANLGKVKSEPAETDSNPNSSQPLVPDPTVENKTQRSAKRKEREKKGKGSTKKSKNESSQEAEKLPYVHVRARRGQATDSHSLAERARREKINARMKLLQELVPGCSKISGTALVLDEIINHVQSLQRQVEFLSMRLAAVNPRIDFNLDSLFATEAICWLVDSSSSSSTLQRGLILFVSQDSWYLWELSNSFNDWALSFSLLLSTKNQKSMSIKFNPSALEKQKQTVQLQMATPSLLVLTFVIQLLTQSQLVTSSTIQLPVSTPREPITLSVTDFGATGDGIHYDTTAIQSAVDSCTCTPCYVSFPPGTYLTATIFLRSGVFLDIQQGATLLGGTRLHDYPREAWRWYVVAAENASDVGITGGGVVDGQGLKFVQRFDERKNVMVSWNQTGACLGDECRPRLVGFLGCTNVRVWNVTLREPAYWCLHIVRCRNISIHDVSIYGDFNTPNNDGIDIEDSNNTIITRCRIDTGDDAICPKTYTGPLYNLTARDSWIRTKSSAIKLGSASWFDFKHLVFDNITIVESHRGLGLQIRDGGNVSDITFSNINISTRYYDLSWWGRAEPVYVTTCPRHSNSKEGSISNLAFINVTSTSENGVFLSGSKHGQLSNVRFINVNLTYRRWTNYRDGLVDYRPGCRGLVKHSIAGIIMEHVEGLEAENVNMRWSDDRSRQWNNPLDFRPSTFCSMANLFTYQPSFSSFPPNSAYLKSLCSNGQLREALLEMALQGPEMRFEGYDALLNECVNQRAMREGQRVQVHMIKTCYLPPVYLWTRLIVLYTKCESLRDARSVLDEMPERNVVSWTAMITAYCQRGYAFEALNLFVQMLRSGTEPNEFTFATVLTSCIGSSGLYLGRQVHSLTIKTSFESQMYVGSSLLDMYAKAGRIHEAREVFESLPERDIVTCTAIISGYAQLGLDEEALEVFRRLQMEGMSSNYVTYAAILTALSGLAALDHGKQVHNHVLRSGITLYVVLQNSLIDMYSKCGSLTYSRRIFDSMPERTVISWNAMLVAYSKHGMGNEVVDLFELMREEIEVKPDSITMLAVLSGCSHGGMEEKGLEIFYKMERGKIGVMPEIEHYGSVVDLLGRGGQVEEAFEFVRKMPFEPTAAIWGSLLGACRVHMNVKIGNFVGHRLLEIEPENAGNYVILSNLYASAGRWEDVRTLRELMKDKAVIKEPGKSWVELDQILHTFHASDRSHPRREEVFAKVRELSVKFKEAGYVPDLSGVLYDVDEEQKEKILLGHSEKLALAFGLIATPKGVPLRVIKNLRICVDCHNFAKFVSKVHRRDVSLRDKNRFHQIVGGICSCRDYW</sequence>
<keyword evidence="14 16" id="KW-0326">Glycosidase</keyword>
<dbReference type="InterPro" id="IPR046848">
    <property type="entry name" value="E_motif"/>
</dbReference>
<dbReference type="GO" id="GO:0005634">
    <property type="term" value="C:nucleus"/>
    <property type="evidence" value="ECO:0007669"/>
    <property type="project" value="UniProtKB-SubCell"/>
</dbReference>
<evidence type="ECO:0000256" key="11">
    <source>
        <dbReference type="ARBA" id="ARBA00023128"/>
    </source>
</evidence>
<keyword evidence="11" id="KW-0496">Mitochondrion</keyword>
<protein>
    <recommendedName>
        <fullName evidence="18">BHLH domain-containing protein</fullName>
    </recommendedName>
</protein>
<dbReference type="PANTHER" id="PTHR47926:SF466">
    <property type="entry name" value="(WILD MALAYSIAN BANANA) HYPOTHETICAL PROTEIN"/>
    <property type="match status" value="1"/>
</dbReference>
<gene>
    <name evidence="19" type="ORF">CJ030_MR7G017861</name>
</gene>
<dbReference type="GO" id="GO:0009451">
    <property type="term" value="P:RNA modification"/>
    <property type="evidence" value="ECO:0007669"/>
    <property type="project" value="InterPro"/>
</dbReference>
<feature type="compositionally biased region" description="Basic residues" evidence="17">
    <location>
        <begin position="167"/>
        <end position="184"/>
    </location>
</feature>
<feature type="repeat" description="PPR" evidence="15">
    <location>
        <begin position="926"/>
        <end position="960"/>
    </location>
</feature>
<keyword evidence="7" id="KW-0677">Repeat</keyword>
<evidence type="ECO:0000256" key="10">
    <source>
        <dbReference type="ARBA" id="ARBA00023015"/>
    </source>
</evidence>
<dbReference type="NCBIfam" id="TIGR00756">
    <property type="entry name" value="PPR"/>
    <property type="match status" value="4"/>
</dbReference>
<dbReference type="Gene3D" id="1.25.40.10">
    <property type="entry name" value="Tetratricopeptide repeat domain"/>
    <property type="match status" value="4"/>
</dbReference>
<evidence type="ECO:0000256" key="8">
    <source>
        <dbReference type="ARBA" id="ARBA00022801"/>
    </source>
</evidence>
<evidence type="ECO:0000256" key="6">
    <source>
        <dbReference type="ARBA" id="ARBA00022512"/>
    </source>
</evidence>
<keyword evidence="9" id="KW-0809">Transit peptide</keyword>
<dbReference type="CDD" id="cd18919">
    <property type="entry name" value="bHLH_AtBPE_like"/>
    <property type="match status" value="1"/>
</dbReference>
<dbReference type="SMART" id="SM00353">
    <property type="entry name" value="HLH"/>
    <property type="match status" value="1"/>
</dbReference>
<organism evidence="19 20">
    <name type="scientific">Morella rubra</name>
    <name type="common">Chinese bayberry</name>
    <dbReference type="NCBI Taxonomy" id="262757"/>
    <lineage>
        <taxon>Eukaryota</taxon>
        <taxon>Viridiplantae</taxon>
        <taxon>Streptophyta</taxon>
        <taxon>Embryophyta</taxon>
        <taxon>Tracheophyta</taxon>
        <taxon>Spermatophyta</taxon>
        <taxon>Magnoliopsida</taxon>
        <taxon>eudicotyledons</taxon>
        <taxon>Gunneridae</taxon>
        <taxon>Pentapetalae</taxon>
        <taxon>rosids</taxon>
        <taxon>fabids</taxon>
        <taxon>Fagales</taxon>
        <taxon>Myricaceae</taxon>
        <taxon>Morella</taxon>
    </lineage>
</organism>
<dbReference type="InterPro" id="IPR011990">
    <property type="entry name" value="TPR-like_helical_dom_sf"/>
</dbReference>
<dbReference type="InterPro" id="IPR036638">
    <property type="entry name" value="HLH_DNA-bd_sf"/>
</dbReference>
<dbReference type="GO" id="GO:0046983">
    <property type="term" value="F:protein dimerization activity"/>
    <property type="evidence" value="ECO:0007669"/>
    <property type="project" value="InterPro"/>
</dbReference>
<dbReference type="GO" id="GO:0005739">
    <property type="term" value="C:mitochondrion"/>
    <property type="evidence" value="ECO:0007669"/>
    <property type="project" value="UniProtKB-SubCell"/>
</dbReference>
<accession>A0A6A1UZ82</accession>
<dbReference type="Gene3D" id="4.10.280.10">
    <property type="entry name" value="Helix-loop-helix DNA-binding domain"/>
    <property type="match status" value="1"/>
</dbReference>
<evidence type="ECO:0000313" key="20">
    <source>
        <dbReference type="Proteomes" id="UP000516437"/>
    </source>
</evidence>
<feature type="repeat" description="PPR" evidence="15">
    <location>
        <begin position="1128"/>
        <end position="1158"/>
    </location>
</feature>
<dbReference type="InterPro" id="IPR024535">
    <property type="entry name" value="RHGA/B-epi-like_pectate_lyase"/>
</dbReference>
<dbReference type="FunFam" id="1.25.40.10:FF:000366">
    <property type="entry name" value="Pentatricopeptide (PPR) repeat-containing protein"/>
    <property type="match status" value="1"/>
</dbReference>
<dbReference type="Gene3D" id="2.160.20.10">
    <property type="entry name" value="Single-stranded right-handed beta-helix, Pectin lyase-like"/>
    <property type="match status" value="1"/>
</dbReference>
<feature type="compositionally biased region" description="Basic and acidic residues" evidence="17">
    <location>
        <begin position="185"/>
        <end position="197"/>
    </location>
</feature>
<dbReference type="Pfam" id="PF14432">
    <property type="entry name" value="DYW_deaminase"/>
    <property type="match status" value="1"/>
</dbReference>
<feature type="compositionally biased region" description="Polar residues" evidence="17">
    <location>
        <begin position="145"/>
        <end position="154"/>
    </location>
</feature>
<keyword evidence="12" id="KW-0804">Transcription</keyword>
<reference evidence="19 20" key="1">
    <citation type="journal article" date="2019" name="Plant Biotechnol. J.">
        <title>The red bayberry genome and genetic basis of sex determination.</title>
        <authorList>
            <person name="Jia H.M."/>
            <person name="Jia H.J."/>
            <person name="Cai Q.L."/>
            <person name="Wang Y."/>
            <person name="Zhao H.B."/>
            <person name="Yang W.F."/>
            <person name="Wang G.Y."/>
            <person name="Li Y.H."/>
            <person name="Zhan D.L."/>
            <person name="Shen Y.T."/>
            <person name="Niu Q.F."/>
            <person name="Chang L."/>
            <person name="Qiu J."/>
            <person name="Zhao L."/>
            <person name="Xie H.B."/>
            <person name="Fu W.Y."/>
            <person name="Jin J."/>
            <person name="Li X.W."/>
            <person name="Jiao Y."/>
            <person name="Zhou C.C."/>
            <person name="Tu T."/>
            <person name="Chai C.Y."/>
            <person name="Gao J.L."/>
            <person name="Fan L.J."/>
            <person name="van de Weg E."/>
            <person name="Wang J.Y."/>
            <person name="Gao Z.S."/>
        </authorList>
    </citation>
    <scope>NUCLEOTIDE SEQUENCE [LARGE SCALE GENOMIC DNA]</scope>
    <source>
        <tissue evidence="19">Leaves</tissue>
    </source>
</reference>
<evidence type="ECO:0000256" key="2">
    <source>
        <dbReference type="ARBA" id="ARBA00004173"/>
    </source>
</evidence>
<dbReference type="FunFam" id="1.25.40.10:FF:000144">
    <property type="entry name" value="Pentatricopeptide repeat-containing protein, mitochondrial"/>
    <property type="match status" value="1"/>
</dbReference>
<keyword evidence="6" id="KW-0134">Cell wall</keyword>
<feature type="region of interest" description="Disordered" evidence="17">
    <location>
        <begin position="118"/>
        <end position="218"/>
    </location>
</feature>
<evidence type="ECO:0000256" key="15">
    <source>
        <dbReference type="PROSITE-ProRule" id="PRU00708"/>
    </source>
</evidence>
<feature type="repeat" description="PPR" evidence="15">
    <location>
        <begin position="1027"/>
        <end position="1061"/>
    </location>
</feature>
<dbReference type="PANTHER" id="PTHR47926">
    <property type="entry name" value="PENTATRICOPEPTIDE REPEAT-CONTAINING PROTEIN"/>
    <property type="match status" value="1"/>
</dbReference>
<dbReference type="GO" id="GO:0005975">
    <property type="term" value="P:carbohydrate metabolic process"/>
    <property type="evidence" value="ECO:0007669"/>
    <property type="project" value="InterPro"/>
</dbReference>
<evidence type="ECO:0000313" key="19">
    <source>
        <dbReference type="EMBL" id="KAB1205689.1"/>
    </source>
</evidence>
<dbReference type="InterPro" id="IPR011598">
    <property type="entry name" value="bHLH_dom"/>
</dbReference>
<dbReference type="InterPro" id="IPR032867">
    <property type="entry name" value="DYW_dom"/>
</dbReference>
<dbReference type="OrthoDB" id="185373at2759"/>
<dbReference type="Pfam" id="PF12708">
    <property type="entry name" value="Pect-lyase_RHGA_epim"/>
    <property type="match status" value="1"/>
</dbReference>
<dbReference type="SUPFAM" id="SSF51126">
    <property type="entry name" value="Pectin lyase-like"/>
    <property type="match status" value="1"/>
</dbReference>
<dbReference type="InterPro" id="IPR011050">
    <property type="entry name" value="Pectin_lyase_fold/virulence"/>
</dbReference>
<dbReference type="SUPFAM" id="SSF47459">
    <property type="entry name" value="HLH, helix-loop-helix DNA-binding domain"/>
    <property type="match status" value="1"/>
</dbReference>
<evidence type="ECO:0000256" key="17">
    <source>
        <dbReference type="SAM" id="MobiDB-lite"/>
    </source>
</evidence>
<dbReference type="GO" id="GO:0004650">
    <property type="term" value="F:polygalacturonase activity"/>
    <property type="evidence" value="ECO:0007669"/>
    <property type="project" value="InterPro"/>
</dbReference>
<dbReference type="Pfam" id="PF20431">
    <property type="entry name" value="E_motif"/>
    <property type="match status" value="1"/>
</dbReference>
<comment type="subcellular location">
    <subcellularLocation>
        <location evidence="2">Mitochondrion</location>
    </subcellularLocation>
    <subcellularLocation>
        <location evidence="1">Nucleus</location>
    </subcellularLocation>
    <subcellularLocation>
        <location evidence="3">Secreted</location>
        <location evidence="3">Cell wall</location>
    </subcellularLocation>
</comment>
<feature type="compositionally biased region" description="Low complexity" evidence="17">
    <location>
        <begin position="119"/>
        <end position="132"/>
    </location>
</feature>
<dbReference type="Pfam" id="PF00295">
    <property type="entry name" value="Glyco_hydro_28"/>
    <property type="match status" value="1"/>
</dbReference>
<dbReference type="FunFam" id="4.10.280.10:FF:000042">
    <property type="entry name" value="transcription factor bHLH48-like isoform X1"/>
    <property type="match status" value="1"/>
</dbReference>
<evidence type="ECO:0000256" key="7">
    <source>
        <dbReference type="ARBA" id="ARBA00022737"/>
    </source>
</evidence>
<dbReference type="FunFam" id="1.25.40.10:FF:000488">
    <property type="entry name" value="Pentatricopeptide repeat-containing protein, mitochondrial"/>
    <property type="match status" value="1"/>
</dbReference>
<dbReference type="GO" id="GO:0003723">
    <property type="term" value="F:RNA binding"/>
    <property type="evidence" value="ECO:0007669"/>
    <property type="project" value="InterPro"/>
</dbReference>
<evidence type="ECO:0000256" key="9">
    <source>
        <dbReference type="ARBA" id="ARBA00022946"/>
    </source>
</evidence>
<evidence type="ECO:0000256" key="12">
    <source>
        <dbReference type="ARBA" id="ARBA00023163"/>
    </source>
</evidence>
<evidence type="ECO:0000256" key="16">
    <source>
        <dbReference type="RuleBase" id="RU361169"/>
    </source>
</evidence>
<comment type="similarity">
    <text evidence="4">Belongs to the PPR family. PCMP-H subfamily.</text>
</comment>
<evidence type="ECO:0000256" key="13">
    <source>
        <dbReference type="ARBA" id="ARBA00023242"/>
    </source>
</evidence>
<dbReference type="FunFam" id="1.25.40.10:FF:000501">
    <property type="entry name" value="Putative pentatricopeptide repeat-containing protein mitochondrial"/>
    <property type="match status" value="1"/>
</dbReference>
<dbReference type="EMBL" id="RXIC02000025">
    <property type="protein sequence ID" value="KAB1205689.1"/>
    <property type="molecule type" value="Genomic_DNA"/>
</dbReference>
<dbReference type="Pfam" id="PF13041">
    <property type="entry name" value="PPR_2"/>
    <property type="match status" value="2"/>
</dbReference>
<feature type="domain" description="BHLH" evidence="18">
    <location>
        <begin position="207"/>
        <end position="257"/>
    </location>
</feature>
<evidence type="ECO:0000256" key="5">
    <source>
        <dbReference type="ARBA" id="ARBA00008834"/>
    </source>
</evidence>
<comment type="caution">
    <text evidence="19">The sequence shown here is derived from an EMBL/GenBank/DDBJ whole genome shotgun (WGS) entry which is preliminary data.</text>
</comment>
<evidence type="ECO:0000256" key="3">
    <source>
        <dbReference type="ARBA" id="ARBA00004191"/>
    </source>
</evidence>
<evidence type="ECO:0000259" key="18">
    <source>
        <dbReference type="PROSITE" id="PS50888"/>
    </source>
</evidence>
<evidence type="ECO:0000256" key="14">
    <source>
        <dbReference type="ARBA" id="ARBA00023295"/>
    </source>
</evidence>
<dbReference type="Pfam" id="PF13812">
    <property type="entry name" value="PPR_3"/>
    <property type="match status" value="1"/>
</dbReference>
<dbReference type="Proteomes" id="UP000516437">
    <property type="component" value="Chromosome 7"/>
</dbReference>
<dbReference type="InterPro" id="IPR002885">
    <property type="entry name" value="PPR_rpt"/>
</dbReference>
<comment type="similarity">
    <text evidence="5 16">Belongs to the glycosyl hydrolase 28 family.</text>
</comment>
<keyword evidence="10" id="KW-0805">Transcription regulation</keyword>
<keyword evidence="8 16" id="KW-0378">Hydrolase</keyword>
<dbReference type="GO" id="GO:0008270">
    <property type="term" value="F:zinc ion binding"/>
    <property type="evidence" value="ECO:0007669"/>
    <property type="project" value="InterPro"/>
</dbReference>
<dbReference type="PROSITE" id="PS51375">
    <property type="entry name" value="PPR"/>
    <property type="match status" value="3"/>
</dbReference>
<evidence type="ECO:0000256" key="1">
    <source>
        <dbReference type="ARBA" id="ARBA00004123"/>
    </source>
</evidence>